<keyword evidence="4" id="KW-1185">Reference proteome</keyword>
<organism evidence="3 4">
    <name type="scientific">Symmachiella macrocystis</name>
    <dbReference type="NCBI Taxonomy" id="2527985"/>
    <lineage>
        <taxon>Bacteria</taxon>
        <taxon>Pseudomonadati</taxon>
        <taxon>Planctomycetota</taxon>
        <taxon>Planctomycetia</taxon>
        <taxon>Planctomycetales</taxon>
        <taxon>Planctomycetaceae</taxon>
        <taxon>Symmachiella</taxon>
    </lineage>
</organism>
<evidence type="ECO:0000313" key="3">
    <source>
        <dbReference type="EMBL" id="TWU05217.1"/>
    </source>
</evidence>
<feature type="region of interest" description="Disordered" evidence="2">
    <location>
        <begin position="1"/>
        <end position="21"/>
    </location>
</feature>
<evidence type="ECO:0000313" key="4">
    <source>
        <dbReference type="Proteomes" id="UP000320735"/>
    </source>
</evidence>
<keyword evidence="1" id="KW-0175">Coiled coil</keyword>
<evidence type="ECO:0000256" key="2">
    <source>
        <dbReference type="SAM" id="MobiDB-lite"/>
    </source>
</evidence>
<proteinExistence type="predicted"/>
<feature type="coiled-coil region" evidence="1">
    <location>
        <begin position="193"/>
        <end position="220"/>
    </location>
</feature>
<sequence length="305" mass="34180">MSHETARSFNDPVSDPIQLGNDQGLSQYRKRLSRLDDTRCPSVVRSSTVQTAARWATVVVRSLICAVILFEVGCGQGQSGPREYSKEEAQAQIDEALKKFPVAPPDTPEQIREKVAKVEETLPKVYELLEEAEQDPKKIDEVVDLSMSLLTQVPDHREAKVAYGRAQLASFYAKEATDENGKMLDQHHMGVAIRSASLEMDRLQKNHADLSEEEVQLCQEIYFNRARMEGLYHFEPGEFNTTIGKLMSSGFNDAERLKAEPRFEYFFTDPKTAPVLEAAIAEIEGSQKEVPESDPSKDQGASQPE</sequence>
<accession>A0A5C6B0B9</accession>
<comment type="caution">
    <text evidence="3">The sequence shown here is derived from an EMBL/GenBank/DDBJ whole genome shotgun (WGS) entry which is preliminary data.</text>
</comment>
<protein>
    <submittedName>
        <fullName evidence="3">Uncharacterized protein</fullName>
    </submittedName>
</protein>
<dbReference type="Proteomes" id="UP000320735">
    <property type="component" value="Unassembled WGS sequence"/>
</dbReference>
<reference evidence="3 4" key="1">
    <citation type="submission" date="2019-02" db="EMBL/GenBank/DDBJ databases">
        <title>Deep-cultivation of Planctomycetes and their phenomic and genomic characterization uncovers novel biology.</title>
        <authorList>
            <person name="Wiegand S."/>
            <person name="Jogler M."/>
            <person name="Boedeker C."/>
            <person name="Pinto D."/>
            <person name="Vollmers J."/>
            <person name="Rivas-Marin E."/>
            <person name="Kohn T."/>
            <person name="Peeters S.H."/>
            <person name="Heuer A."/>
            <person name="Rast P."/>
            <person name="Oberbeckmann S."/>
            <person name="Bunk B."/>
            <person name="Jeske O."/>
            <person name="Meyerdierks A."/>
            <person name="Storesund J.E."/>
            <person name="Kallscheuer N."/>
            <person name="Luecker S."/>
            <person name="Lage O.M."/>
            <person name="Pohl T."/>
            <person name="Merkel B.J."/>
            <person name="Hornburger P."/>
            <person name="Mueller R.-W."/>
            <person name="Bruemmer F."/>
            <person name="Labrenz M."/>
            <person name="Spormann A.M."/>
            <person name="Op Den Camp H."/>
            <person name="Overmann J."/>
            <person name="Amann R."/>
            <person name="Jetten M.S.M."/>
            <person name="Mascher T."/>
            <person name="Medema M.H."/>
            <person name="Devos D.P."/>
            <person name="Kaster A.-K."/>
            <person name="Ovreas L."/>
            <person name="Rohde M."/>
            <person name="Galperin M.Y."/>
            <person name="Jogler C."/>
        </authorList>
    </citation>
    <scope>NUCLEOTIDE SEQUENCE [LARGE SCALE GENOMIC DNA]</scope>
    <source>
        <strain evidence="3 4">CA54</strain>
    </source>
</reference>
<feature type="compositionally biased region" description="Basic and acidic residues" evidence="2">
    <location>
        <begin position="285"/>
        <end position="297"/>
    </location>
</feature>
<gene>
    <name evidence="3" type="ORF">CA54_59050</name>
</gene>
<dbReference type="AlphaFoldDB" id="A0A5C6B0B9"/>
<name>A0A5C6B0B9_9PLAN</name>
<feature type="region of interest" description="Disordered" evidence="2">
    <location>
        <begin position="282"/>
        <end position="305"/>
    </location>
</feature>
<evidence type="ECO:0000256" key="1">
    <source>
        <dbReference type="SAM" id="Coils"/>
    </source>
</evidence>
<dbReference type="EMBL" id="SJPP01000004">
    <property type="protein sequence ID" value="TWU05217.1"/>
    <property type="molecule type" value="Genomic_DNA"/>
</dbReference>